<dbReference type="AlphaFoldDB" id="A0A6A6D0L4"/>
<dbReference type="Gene3D" id="2.30.30.700">
    <property type="entry name" value="SLA1 homology domain 1"/>
    <property type="match status" value="1"/>
</dbReference>
<evidence type="ECO:0000256" key="9">
    <source>
        <dbReference type="ARBA" id="ARBA00022583"/>
    </source>
</evidence>
<evidence type="ECO:0000256" key="7">
    <source>
        <dbReference type="ARBA" id="ARBA00022475"/>
    </source>
</evidence>
<comment type="subcellular location">
    <subcellularLocation>
        <location evidence="3">Cell membrane</location>
        <topology evidence="3">Peripheral membrane protein</topology>
        <orientation evidence="3">Cytoplasmic side</orientation>
    </subcellularLocation>
    <subcellularLocation>
        <location evidence="2">Cytoplasm</location>
        <location evidence="2">Cytoskeleton</location>
        <location evidence="2">Actin patch</location>
    </subcellularLocation>
    <subcellularLocation>
        <location evidence="1">Endosome membrane</location>
        <topology evidence="1">Peripheral membrane protein</topology>
        <orientation evidence="1">Cytoplasmic side</orientation>
    </subcellularLocation>
</comment>
<accession>A0A6A6D0L4</accession>
<feature type="compositionally biased region" description="Low complexity" evidence="16">
    <location>
        <begin position="1005"/>
        <end position="1021"/>
    </location>
</feature>
<dbReference type="EMBL" id="ML993580">
    <property type="protein sequence ID" value="KAF2172964.1"/>
    <property type="molecule type" value="Genomic_DNA"/>
</dbReference>
<dbReference type="Pfam" id="PF14604">
    <property type="entry name" value="SH3_9"/>
    <property type="match status" value="1"/>
</dbReference>
<dbReference type="InterPro" id="IPR035800">
    <property type="entry name" value="Sla1_SH3_1"/>
</dbReference>
<evidence type="ECO:0000256" key="12">
    <source>
        <dbReference type="ARBA" id="ARBA00023136"/>
    </source>
</evidence>
<feature type="compositionally biased region" description="Polar residues" evidence="16">
    <location>
        <begin position="1077"/>
        <end position="1090"/>
    </location>
</feature>
<dbReference type="PANTHER" id="PTHR15735:SF19">
    <property type="entry name" value="ACTIN CYTOSKELETON-REGULATORY COMPLEX PROTEIN SLA1"/>
    <property type="match status" value="1"/>
</dbReference>
<dbReference type="InterPro" id="IPR036028">
    <property type="entry name" value="SH3-like_dom_sf"/>
</dbReference>
<dbReference type="GO" id="GO:0030833">
    <property type="term" value="P:regulation of actin filament polymerization"/>
    <property type="evidence" value="ECO:0007669"/>
    <property type="project" value="TreeGrafter"/>
</dbReference>
<dbReference type="GO" id="GO:0043130">
    <property type="term" value="F:ubiquitin binding"/>
    <property type="evidence" value="ECO:0007669"/>
    <property type="project" value="InterPro"/>
</dbReference>
<reference evidence="18" key="1">
    <citation type="journal article" date="2020" name="Stud. Mycol.">
        <title>101 Dothideomycetes genomes: a test case for predicting lifestyles and emergence of pathogens.</title>
        <authorList>
            <person name="Haridas S."/>
            <person name="Albert R."/>
            <person name="Binder M."/>
            <person name="Bloem J."/>
            <person name="Labutti K."/>
            <person name="Salamov A."/>
            <person name="Andreopoulos B."/>
            <person name="Baker S."/>
            <person name="Barry K."/>
            <person name="Bills G."/>
            <person name="Bluhm B."/>
            <person name="Cannon C."/>
            <person name="Castanera R."/>
            <person name="Culley D."/>
            <person name="Daum C."/>
            <person name="Ezra D."/>
            <person name="Gonzalez J."/>
            <person name="Henrissat B."/>
            <person name="Kuo A."/>
            <person name="Liang C."/>
            <person name="Lipzen A."/>
            <person name="Lutzoni F."/>
            <person name="Magnuson J."/>
            <person name="Mondo S."/>
            <person name="Nolan M."/>
            <person name="Ohm R."/>
            <person name="Pangilinan J."/>
            <person name="Park H.-J."/>
            <person name="Ramirez L."/>
            <person name="Alfaro M."/>
            <person name="Sun H."/>
            <person name="Tritt A."/>
            <person name="Yoshinaga Y."/>
            <person name="Zwiers L.-H."/>
            <person name="Turgeon B."/>
            <person name="Goodwin S."/>
            <person name="Spatafora J."/>
            <person name="Crous P."/>
            <person name="Grigoriev I."/>
        </authorList>
    </citation>
    <scope>NUCLEOTIDE SEQUENCE</scope>
    <source>
        <strain evidence="18">ATCC 36951</strain>
    </source>
</reference>
<keyword evidence="14" id="KW-0206">Cytoskeleton</keyword>
<evidence type="ECO:0000256" key="16">
    <source>
        <dbReference type="SAM" id="MobiDB-lite"/>
    </source>
</evidence>
<keyword evidence="10" id="KW-0677">Repeat</keyword>
<dbReference type="GO" id="GO:0005886">
    <property type="term" value="C:plasma membrane"/>
    <property type="evidence" value="ECO:0007669"/>
    <property type="project" value="UniProtKB-SubCell"/>
</dbReference>
<evidence type="ECO:0000256" key="13">
    <source>
        <dbReference type="ARBA" id="ARBA00023203"/>
    </source>
</evidence>
<feature type="compositionally biased region" description="Low complexity" evidence="16">
    <location>
        <begin position="809"/>
        <end position="818"/>
    </location>
</feature>
<feature type="compositionally biased region" description="Basic and acidic residues" evidence="16">
    <location>
        <begin position="608"/>
        <end position="630"/>
    </location>
</feature>
<feature type="compositionally biased region" description="Pro residues" evidence="16">
    <location>
        <begin position="850"/>
        <end position="864"/>
    </location>
</feature>
<keyword evidence="13" id="KW-0009">Actin-binding</keyword>
<feature type="compositionally biased region" description="Polar residues" evidence="16">
    <location>
        <begin position="1098"/>
        <end position="1129"/>
    </location>
</feature>
<dbReference type="PRINTS" id="PR00452">
    <property type="entry name" value="SH3DOMAIN"/>
</dbReference>
<feature type="compositionally biased region" description="Low complexity" evidence="16">
    <location>
        <begin position="1052"/>
        <end position="1076"/>
    </location>
</feature>
<feature type="compositionally biased region" description="Low complexity" evidence="16">
    <location>
        <begin position="903"/>
        <end position="950"/>
    </location>
</feature>
<dbReference type="GO" id="GO:0003779">
    <property type="term" value="F:actin binding"/>
    <property type="evidence" value="ECO:0007669"/>
    <property type="project" value="UniProtKB-KW"/>
</dbReference>
<evidence type="ECO:0000256" key="10">
    <source>
        <dbReference type="ARBA" id="ARBA00022737"/>
    </source>
</evidence>
<dbReference type="Pfam" id="PF24081">
    <property type="entry name" value="PH_SLA1"/>
    <property type="match status" value="1"/>
</dbReference>
<feature type="compositionally biased region" description="Polar residues" evidence="16">
    <location>
        <begin position="979"/>
        <end position="993"/>
    </location>
</feature>
<dbReference type="InterPro" id="IPR007131">
    <property type="entry name" value="SHD1"/>
</dbReference>
<feature type="compositionally biased region" description="Polar residues" evidence="16">
    <location>
        <begin position="1027"/>
        <end position="1048"/>
    </location>
</feature>
<feature type="compositionally biased region" description="Low complexity" evidence="16">
    <location>
        <begin position="865"/>
        <end position="885"/>
    </location>
</feature>
<dbReference type="SUPFAM" id="SSF50044">
    <property type="entry name" value="SH3-domain"/>
    <property type="match status" value="3"/>
</dbReference>
<dbReference type="FunFam" id="2.30.30.700:FF:000001">
    <property type="entry name" value="Actin cytoskeleton-regulatory complex protein SLA1"/>
    <property type="match status" value="1"/>
</dbReference>
<keyword evidence="19" id="KW-1185">Reference proteome</keyword>
<evidence type="ECO:0000256" key="5">
    <source>
        <dbReference type="ARBA" id="ARBA00020357"/>
    </source>
</evidence>
<feature type="compositionally biased region" description="Polar residues" evidence="16">
    <location>
        <begin position="542"/>
        <end position="553"/>
    </location>
</feature>
<keyword evidence="7" id="KW-1003">Cell membrane</keyword>
<dbReference type="Gene3D" id="2.30.30.40">
    <property type="entry name" value="SH3 Domains"/>
    <property type="match status" value="3"/>
</dbReference>
<dbReference type="CDD" id="cd11775">
    <property type="entry name" value="SH3_Sla1p_3"/>
    <property type="match status" value="1"/>
</dbReference>
<keyword evidence="9" id="KW-0254">Endocytosis</keyword>
<evidence type="ECO:0000256" key="1">
    <source>
        <dbReference type="ARBA" id="ARBA00004125"/>
    </source>
</evidence>
<keyword evidence="6 15" id="KW-0728">SH3 domain</keyword>
<organism evidence="18 19">
    <name type="scientific">Zasmidium cellare ATCC 36951</name>
    <dbReference type="NCBI Taxonomy" id="1080233"/>
    <lineage>
        <taxon>Eukaryota</taxon>
        <taxon>Fungi</taxon>
        <taxon>Dikarya</taxon>
        <taxon>Ascomycota</taxon>
        <taxon>Pezizomycotina</taxon>
        <taxon>Dothideomycetes</taxon>
        <taxon>Dothideomycetidae</taxon>
        <taxon>Mycosphaerellales</taxon>
        <taxon>Mycosphaerellaceae</taxon>
        <taxon>Zasmidium</taxon>
    </lineage>
</organism>
<evidence type="ECO:0000256" key="11">
    <source>
        <dbReference type="ARBA" id="ARBA00022753"/>
    </source>
</evidence>
<dbReference type="GO" id="GO:0000147">
    <property type="term" value="P:actin cortical patch assembly"/>
    <property type="evidence" value="ECO:0007669"/>
    <property type="project" value="TreeGrafter"/>
</dbReference>
<dbReference type="CDD" id="cd11773">
    <property type="entry name" value="SH3_Sla1p_1"/>
    <property type="match status" value="1"/>
</dbReference>
<dbReference type="GO" id="GO:0010008">
    <property type="term" value="C:endosome membrane"/>
    <property type="evidence" value="ECO:0007669"/>
    <property type="project" value="UniProtKB-SubCell"/>
</dbReference>
<dbReference type="InterPro" id="IPR056996">
    <property type="entry name" value="PH_SLA1"/>
</dbReference>
<protein>
    <recommendedName>
        <fullName evidence="5">Actin cytoskeleton-regulatory complex protein SLA1</fullName>
    </recommendedName>
</protein>
<dbReference type="Gene3D" id="1.10.150.50">
    <property type="entry name" value="Transcription Factor, Ets-1"/>
    <property type="match status" value="1"/>
</dbReference>
<evidence type="ECO:0000256" key="8">
    <source>
        <dbReference type="ARBA" id="ARBA00022490"/>
    </source>
</evidence>
<dbReference type="GO" id="GO:0005634">
    <property type="term" value="C:nucleus"/>
    <property type="evidence" value="ECO:0007669"/>
    <property type="project" value="TreeGrafter"/>
</dbReference>
<dbReference type="InterPro" id="IPR035821">
    <property type="entry name" value="Sla1_SH3_3"/>
</dbReference>
<feature type="compositionally biased region" description="Gly residues" evidence="16">
    <location>
        <begin position="726"/>
        <end position="736"/>
    </location>
</feature>
<evidence type="ECO:0000313" key="18">
    <source>
        <dbReference type="EMBL" id="KAF2172964.1"/>
    </source>
</evidence>
<feature type="region of interest" description="Disordered" evidence="16">
    <location>
        <begin position="133"/>
        <end position="272"/>
    </location>
</feature>
<dbReference type="GO" id="GO:0030479">
    <property type="term" value="C:actin cortical patch"/>
    <property type="evidence" value="ECO:0007669"/>
    <property type="project" value="UniProtKB-SubCell"/>
</dbReference>
<name>A0A6A6D0L4_ZASCE</name>
<dbReference type="GO" id="GO:0030674">
    <property type="term" value="F:protein-macromolecule adaptor activity"/>
    <property type="evidence" value="ECO:0007669"/>
    <property type="project" value="InterPro"/>
</dbReference>
<evidence type="ECO:0000256" key="2">
    <source>
        <dbReference type="ARBA" id="ARBA00004134"/>
    </source>
</evidence>
<feature type="compositionally biased region" description="Basic and acidic residues" evidence="16">
    <location>
        <begin position="493"/>
        <end position="541"/>
    </location>
</feature>
<dbReference type="PANTHER" id="PTHR15735">
    <property type="entry name" value="FCH AND DOUBLE SH3 DOMAINS PROTEIN"/>
    <property type="match status" value="1"/>
</dbReference>
<feature type="compositionally biased region" description="Polar residues" evidence="16">
    <location>
        <begin position="193"/>
        <end position="202"/>
    </location>
</feature>
<dbReference type="Pfam" id="PF03983">
    <property type="entry name" value="SHD1"/>
    <property type="match status" value="1"/>
</dbReference>
<feature type="domain" description="SH3" evidence="17">
    <location>
        <begin position="3"/>
        <end position="70"/>
    </location>
</feature>
<dbReference type="OrthoDB" id="26539at2759"/>
<evidence type="ECO:0000256" key="6">
    <source>
        <dbReference type="ARBA" id="ARBA00022443"/>
    </source>
</evidence>
<evidence type="ECO:0000256" key="15">
    <source>
        <dbReference type="PROSITE-ProRule" id="PRU00192"/>
    </source>
</evidence>
<feature type="region of interest" description="Disordered" evidence="16">
    <location>
        <begin position="713"/>
        <end position="1211"/>
    </location>
</feature>
<dbReference type="InterPro" id="IPR013761">
    <property type="entry name" value="SAM/pointed_sf"/>
</dbReference>
<comment type="similarity">
    <text evidence="4">Belongs to the SLA1 family.</text>
</comment>
<dbReference type="GeneID" id="54557093"/>
<keyword evidence="12" id="KW-0472">Membrane</keyword>
<keyword evidence="8" id="KW-0963">Cytoplasm</keyword>
<dbReference type="RefSeq" id="XP_033673853.1">
    <property type="nucleotide sequence ID" value="XM_033803821.1"/>
</dbReference>
<dbReference type="SMART" id="SM00326">
    <property type="entry name" value="SH3"/>
    <property type="match status" value="3"/>
</dbReference>
<sequence>MGLFLGCYRAVFDYQAQSDEELEIKEGDLLLVLEKSTEDDWWRCKKKATSDDDEEPEGLVPNNYIEEVHPIYQAKALYDYTKQTDEELSFKEDARLDVYDVSDPDWTLVGAHGEYGFAPAIYIERLDSAAAAPPTRNLAPAPPPMPARPPAADDGPIPGEADYPDPGTRPTPSPDPPANNPAAQLAGIIAQRTGGTQPSPSTERGLASPPLPQRPQYTPEESDEEAAPSLPQRPPSQSYPVSPPSRPQVQFASPRDTEPPGVLPSPPHNRVISTSYEDEYGEEAQRSPGGFHLYNIHEMVSHMGKNKKMPTTLGINIAKGIVMISPEKSRDGPSKEWTADKLTHYSIEGKHVFVELVRPSKSIDFHAGAKDTAQEIVAALGELAGAARGEGLREVLAASAGTGAAGKKLGQMLYEFMAQGADEVTVAVGDQVIVLDDTKSEEWWMVRRLKNGKEGVVPSSYVEITGVVPSTSDSISGLTAARSTVEQNRLEEERLAKEASKRDKKRDGEVVPPERRSSLAGDTRRTSMRGSDKRGSKEQPKSKPNSSRIRTWTDRSGSFKVEAEFIGLREGKIHLHKLNGVKIAVPVAKMAVEDLEYVERATGASLDEDKPLSDIKRRNTQRQKDGDRQNGTRGAGAGASVQKKDEYDWFDFFLQCGVNPQICERYAGAFSRDQMSPEILPEVNEQLLRTLGLKEGDILRVMKFLDNKYDRTRDVASPSGQDANGAEGGLFSGPGGALRNNTRKGRPAPAVQTNDVVDESAFKPKTESPATNEPPTDAKATPLTSAPARQPTGGFDDDAWDVKPARSQTPTATASSTPAPAPAPAPAPVIEPPKPKLNDDLVSLTISNPPLQPTPAPAPAPAPVAAPAQPAQPQQPQQPAGANQAIFDKIAALAPANRPPQQQPMQTGYQQPPMPPMQTGFQQQPPMQQQQTGFQQQQPMQPQQTAMPRQRPAPPPQQATGSSLNMPPPPRASSAPGFPQQSSFGPSPLQPQLTGYPPQMPPPQQQFQPMQPQQTSYQSPTGYGPGFQQSNGMPPQQNGIPAMQQNYPALQPQPTGFQPQSQFGQQQAQQLGMGQPTYQQQIMNGQQSGSPFADPPRQQFQPIPSGLSNSFTPQQTGFQPAFSISQPTGINGFGAQPTQPAPQLPPQQTGGVFGPSQPVAPQQTAAPLVAQKTGPPPPVRFGVQPGAKPLVPQPTGRANLSKATPQNPFGF</sequence>
<feature type="compositionally biased region" description="Pro residues" evidence="16">
    <location>
        <begin position="167"/>
        <end position="179"/>
    </location>
</feature>
<evidence type="ECO:0000313" key="19">
    <source>
        <dbReference type="Proteomes" id="UP000799537"/>
    </source>
</evidence>
<evidence type="ECO:0000259" key="17">
    <source>
        <dbReference type="PROSITE" id="PS50002"/>
    </source>
</evidence>
<proteinExistence type="inferred from homology"/>
<dbReference type="PROSITE" id="PS50002">
    <property type="entry name" value="SH3"/>
    <property type="match status" value="2"/>
</dbReference>
<dbReference type="Pfam" id="PF00018">
    <property type="entry name" value="SH3_1"/>
    <property type="match status" value="2"/>
</dbReference>
<feature type="domain" description="SH3" evidence="17">
    <location>
        <begin position="405"/>
        <end position="467"/>
    </location>
</feature>
<evidence type="ECO:0000256" key="14">
    <source>
        <dbReference type="ARBA" id="ARBA00023212"/>
    </source>
</evidence>
<dbReference type="GO" id="GO:0042802">
    <property type="term" value="F:identical protein binding"/>
    <property type="evidence" value="ECO:0007669"/>
    <property type="project" value="InterPro"/>
</dbReference>
<evidence type="ECO:0000256" key="3">
    <source>
        <dbReference type="ARBA" id="ARBA00004413"/>
    </source>
</evidence>
<keyword evidence="11" id="KW-0967">Endosome</keyword>
<dbReference type="InterPro" id="IPR001452">
    <property type="entry name" value="SH3_domain"/>
</dbReference>
<feature type="compositionally biased region" description="Pro residues" evidence="16">
    <location>
        <begin position="819"/>
        <end position="832"/>
    </location>
</feature>
<feature type="compositionally biased region" description="Pro residues" evidence="16">
    <location>
        <begin position="140"/>
        <end position="149"/>
    </location>
</feature>
<feature type="region of interest" description="Disordered" evidence="16">
    <location>
        <begin position="608"/>
        <end position="639"/>
    </location>
</feature>
<dbReference type="Proteomes" id="UP000799537">
    <property type="component" value="Unassembled WGS sequence"/>
</dbReference>
<feature type="compositionally biased region" description="Polar residues" evidence="16">
    <location>
        <begin position="1196"/>
        <end position="1211"/>
    </location>
</feature>
<dbReference type="GO" id="GO:0006897">
    <property type="term" value="P:endocytosis"/>
    <property type="evidence" value="ECO:0007669"/>
    <property type="project" value="UniProtKB-KW"/>
</dbReference>
<evidence type="ECO:0000256" key="4">
    <source>
        <dbReference type="ARBA" id="ARBA00007948"/>
    </source>
</evidence>
<gene>
    <name evidence="18" type="ORF">M409DRAFT_16915</name>
</gene>
<feature type="region of interest" description="Disordered" evidence="16">
    <location>
        <begin position="493"/>
        <end position="553"/>
    </location>
</feature>